<dbReference type="PANTHER" id="PTHR43372">
    <property type="entry name" value="FATTY-ACID AMIDE HYDROLASE"/>
    <property type="match status" value="1"/>
</dbReference>
<name>A0A0B1STB2_OESDE</name>
<dbReference type="GO" id="GO:0012505">
    <property type="term" value="C:endomembrane system"/>
    <property type="evidence" value="ECO:0007669"/>
    <property type="project" value="TreeGrafter"/>
</dbReference>
<dbReference type="OrthoDB" id="6428749at2759"/>
<sequence length="507" mass="56830">MIRTVVRVAHLPLMIVSRLYFLAVHLVFQFIHLFTSRIYVTKPTDGILMISATQAVQKIINREITSEELVEAYIHRIEQVNPIINAVVVKCFEEAREKAREVDAKVADAADSELDELVRAQPLLGVPFTMKDAMLVDGHIITCGIFYRKADKCNQTAEVVERMKAAGGILLAISNVPEVCMWVETNNKIYGRTANPYDARRMAGGSSGGEGALLGAAASVLLVKNKLMRISEALSSRKEVSNKKNRSASIQIGIGSDIGGSIRMPAFFNGIFGMKSTPGIVPLDGHIPVATNYKTQMLRIGPMCRFAEDIPLLIKVMGGEKVESLSLDEPVSMRKLRIFYMEGIDDVPLIPPLSWDMRRTLRKAVGYFERKYDLIAHRIDLPLAKYAIEMFLVSMYVRGGPKMSEYMLCVEICYKRDRLIRELKELLGTDGIFLFPSWPCTALFHNEPILSPVNFAYTALFNAIAFPVIECPMGLDKNGMPLGVQVYCWKSLELDGFQKKKLKEEYD</sequence>
<feature type="domain" description="Amidase" evidence="3">
    <location>
        <begin position="68"/>
        <end position="220"/>
    </location>
</feature>
<evidence type="ECO:0000313" key="5">
    <source>
        <dbReference type="Proteomes" id="UP000053660"/>
    </source>
</evidence>
<protein>
    <submittedName>
        <fullName evidence="4">Amidase</fullName>
    </submittedName>
</protein>
<evidence type="ECO:0000256" key="1">
    <source>
        <dbReference type="PIRSR" id="PIRSR001221-1"/>
    </source>
</evidence>
<keyword evidence="2" id="KW-0472">Membrane</keyword>
<dbReference type="PIRSF" id="PIRSF001221">
    <property type="entry name" value="Amidase_fungi"/>
    <property type="match status" value="1"/>
</dbReference>
<evidence type="ECO:0000313" key="4">
    <source>
        <dbReference type="EMBL" id="KHJ88159.1"/>
    </source>
</evidence>
<evidence type="ECO:0000256" key="2">
    <source>
        <dbReference type="SAM" id="Phobius"/>
    </source>
</evidence>
<dbReference type="AlphaFoldDB" id="A0A0B1STB2"/>
<feature type="transmembrane region" description="Helical" evidence="2">
    <location>
        <begin position="20"/>
        <end position="40"/>
    </location>
</feature>
<accession>A0A0B1STB2</accession>
<dbReference type="EMBL" id="KN556337">
    <property type="protein sequence ID" value="KHJ88159.1"/>
    <property type="molecule type" value="Genomic_DNA"/>
</dbReference>
<gene>
    <name evidence="4" type="ORF">OESDEN_12050</name>
</gene>
<dbReference type="Pfam" id="PF01425">
    <property type="entry name" value="Amidase"/>
    <property type="match status" value="2"/>
</dbReference>
<proteinExistence type="predicted"/>
<feature type="active site" description="Charge relay system" evidence="1">
    <location>
        <position position="206"/>
    </location>
</feature>
<dbReference type="SUPFAM" id="SSF75304">
    <property type="entry name" value="Amidase signature (AS) enzymes"/>
    <property type="match status" value="2"/>
</dbReference>
<dbReference type="PANTHER" id="PTHR43372:SF4">
    <property type="entry name" value="FATTY-ACID AMIDE HYDROLASE 2"/>
    <property type="match status" value="1"/>
</dbReference>
<feature type="domain" description="Amidase" evidence="3">
    <location>
        <begin position="250"/>
        <end position="324"/>
    </location>
</feature>
<keyword evidence="2" id="KW-1133">Transmembrane helix</keyword>
<evidence type="ECO:0000259" key="3">
    <source>
        <dbReference type="Pfam" id="PF01425"/>
    </source>
</evidence>
<dbReference type="InterPro" id="IPR036928">
    <property type="entry name" value="AS_sf"/>
</dbReference>
<dbReference type="InterPro" id="IPR052739">
    <property type="entry name" value="FAAH2"/>
</dbReference>
<dbReference type="Proteomes" id="UP000053660">
    <property type="component" value="Unassembled WGS sequence"/>
</dbReference>
<reference evidence="4 5" key="1">
    <citation type="submission" date="2014-03" db="EMBL/GenBank/DDBJ databases">
        <title>Draft genome of the hookworm Oesophagostomum dentatum.</title>
        <authorList>
            <person name="Mitreva M."/>
        </authorList>
    </citation>
    <scope>NUCLEOTIDE SEQUENCE [LARGE SCALE GENOMIC DNA]</scope>
    <source>
        <strain evidence="4 5">OD-Hann</strain>
    </source>
</reference>
<feature type="active site" description="Charge relay system" evidence="1">
    <location>
        <position position="131"/>
    </location>
</feature>
<dbReference type="InterPro" id="IPR023631">
    <property type="entry name" value="Amidase_dom"/>
</dbReference>
<dbReference type="Gene3D" id="3.90.1300.10">
    <property type="entry name" value="Amidase signature (AS) domain"/>
    <property type="match status" value="1"/>
</dbReference>
<keyword evidence="5" id="KW-1185">Reference proteome</keyword>
<feature type="active site" description="Acyl-ester intermediate" evidence="1">
    <location>
        <position position="261"/>
    </location>
</feature>
<keyword evidence="2" id="KW-0812">Transmembrane</keyword>
<organism evidence="4 5">
    <name type="scientific">Oesophagostomum dentatum</name>
    <name type="common">Nodular worm</name>
    <dbReference type="NCBI Taxonomy" id="61180"/>
    <lineage>
        <taxon>Eukaryota</taxon>
        <taxon>Metazoa</taxon>
        <taxon>Ecdysozoa</taxon>
        <taxon>Nematoda</taxon>
        <taxon>Chromadorea</taxon>
        <taxon>Rhabditida</taxon>
        <taxon>Rhabditina</taxon>
        <taxon>Rhabditomorpha</taxon>
        <taxon>Strongyloidea</taxon>
        <taxon>Strongylidae</taxon>
        <taxon>Oesophagostomum</taxon>
    </lineage>
</organism>